<dbReference type="Proteomes" id="UP000515154">
    <property type="component" value="Unplaced"/>
</dbReference>
<feature type="domain" description="Peptidase M14" evidence="4">
    <location>
        <begin position="65"/>
        <end position="336"/>
    </location>
</feature>
<evidence type="ECO:0000256" key="1">
    <source>
        <dbReference type="ARBA" id="ARBA00001947"/>
    </source>
</evidence>
<evidence type="ECO:0000259" key="4">
    <source>
        <dbReference type="PROSITE" id="PS52035"/>
    </source>
</evidence>
<evidence type="ECO:0000313" key="6">
    <source>
        <dbReference type="RefSeq" id="XP_029655057.1"/>
    </source>
</evidence>
<evidence type="ECO:0000256" key="3">
    <source>
        <dbReference type="PROSITE-ProRule" id="PRU01379"/>
    </source>
</evidence>
<gene>
    <name evidence="6" type="primary">LOC115228654</name>
</gene>
<reference evidence="6" key="1">
    <citation type="submission" date="2025-08" db="UniProtKB">
        <authorList>
            <consortium name="RefSeq"/>
        </authorList>
    </citation>
    <scope>IDENTIFICATION</scope>
</reference>
<dbReference type="SUPFAM" id="SSF53187">
    <property type="entry name" value="Zn-dependent exopeptidases"/>
    <property type="match status" value="1"/>
</dbReference>
<protein>
    <submittedName>
        <fullName evidence="6">Cytosolic carboxypeptidase-like protein 5</fullName>
    </submittedName>
</protein>
<name>A0A6P7U0J7_9MOLL</name>
<comment type="cofactor">
    <cofactor evidence="1">
        <name>Zn(2+)</name>
        <dbReference type="ChEBI" id="CHEBI:29105"/>
    </cofactor>
</comment>
<dbReference type="Pfam" id="PF00246">
    <property type="entry name" value="Peptidase_M14"/>
    <property type="match status" value="1"/>
</dbReference>
<dbReference type="KEGG" id="osn:115228654"/>
<sequence>MNMQNQKKLFQLGHVPMVRNLPCKSTWERIQSNVDFEPSKEGFSLYFTYTFPEEFSSSTEFAFTYPWTYEDDQTFFARLQELYSKHPSIYFHREVLCYSLGGNNVDLITISGQNGFKKEKEKRFNCRIFDNKIPRCAAFNKKVILLSARVHPGETPGSLVLLGLVRFLLSNDKNAARLRKEFVFKIVPMLNPDGILVGNYRMDCLGSNLNRVYNNPDPLIHPSIYSVKSLAIYHHIANSSLSKLSVSKLLNKVFPQYQDDNEMDEFLQSSDDLNHPELLTISSNESGIAFYIDFHGHVSKRGCFLYGNYFKDEKTQVLKYYSNYRLITCCWQNLYQ</sequence>
<dbReference type="AlphaFoldDB" id="A0A6P7U0J7"/>
<evidence type="ECO:0000256" key="2">
    <source>
        <dbReference type="ARBA" id="ARBA00005988"/>
    </source>
</evidence>
<accession>A0A6P7U0J7</accession>
<dbReference type="GO" id="GO:0004181">
    <property type="term" value="F:metallocarboxypeptidase activity"/>
    <property type="evidence" value="ECO:0007669"/>
    <property type="project" value="InterPro"/>
</dbReference>
<comment type="similarity">
    <text evidence="2 3">Belongs to the peptidase M14 family.</text>
</comment>
<dbReference type="PANTHER" id="PTHR12756">
    <property type="entry name" value="CYTOSOLIC CARBOXYPEPTIDASE"/>
    <property type="match status" value="1"/>
</dbReference>
<dbReference type="PANTHER" id="PTHR12756:SF12">
    <property type="entry name" value="CYTOSOLIC CARBOXYPEPTIDASE-LIKE PROTEIN 5"/>
    <property type="match status" value="1"/>
</dbReference>
<proteinExistence type="inferred from homology"/>
<dbReference type="RefSeq" id="XP_029655057.1">
    <property type="nucleotide sequence ID" value="XM_029799197.1"/>
</dbReference>
<dbReference type="InterPro" id="IPR000834">
    <property type="entry name" value="Peptidase_M14"/>
</dbReference>
<dbReference type="GO" id="GO:0006508">
    <property type="term" value="P:proteolysis"/>
    <property type="evidence" value="ECO:0007669"/>
    <property type="project" value="InterPro"/>
</dbReference>
<organism evidence="5 6">
    <name type="scientific">Octopus sinensis</name>
    <name type="common">East Asian common octopus</name>
    <dbReference type="NCBI Taxonomy" id="2607531"/>
    <lineage>
        <taxon>Eukaryota</taxon>
        <taxon>Metazoa</taxon>
        <taxon>Spiralia</taxon>
        <taxon>Lophotrochozoa</taxon>
        <taxon>Mollusca</taxon>
        <taxon>Cephalopoda</taxon>
        <taxon>Coleoidea</taxon>
        <taxon>Octopodiformes</taxon>
        <taxon>Octopoda</taxon>
        <taxon>Incirrata</taxon>
        <taxon>Octopodidae</taxon>
        <taxon>Octopus</taxon>
    </lineage>
</organism>
<comment type="caution">
    <text evidence="3">Lacks conserved residue(s) required for the propagation of feature annotation.</text>
</comment>
<dbReference type="InterPro" id="IPR050821">
    <property type="entry name" value="Cytosolic_carboxypeptidase"/>
</dbReference>
<dbReference type="GO" id="GO:0008270">
    <property type="term" value="F:zinc ion binding"/>
    <property type="evidence" value="ECO:0007669"/>
    <property type="project" value="InterPro"/>
</dbReference>
<dbReference type="PROSITE" id="PS52035">
    <property type="entry name" value="PEPTIDASE_M14"/>
    <property type="match status" value="1"/>
</dbReference>
<evidence type="ECO:0000313" key="5">
    <source>
        <dbReference type="Proteomes" id="UP000515154"/>
    </source>
</evidence>
<dbReference type="Gene3D" id="3.40.630.10">
    <property type="entry name" value="Zn peptidases"/>
    <property type="match status" value="1"/>
</dbReference>
<keyword evidence="5" id="KW-1185">Reference proteome</keyword>